<dbReference type="InterPro" id="IPR046342">
    <property type="entry name" value="CBS_dom_sf"/>
</dbReference>
<dbReference type="GO" id="GO:0005769">
    <property type="term" value="C:early endosome"/>
    <property type="evidence" value="ECO:0007669"/>
    <property type="project" value="TreeGrafter"/>
</dbReference>
<dbReference type="InterPro" id="IPR005814">
    <property type="entry name" value="Aminotrans_3"/>
</dbReference>
<dbReference type="InterPro" id="IPR001807">
    <property type="entry name" value="ClC"/>
</dbReference>
<evidence type="ECO:0000256" key="19">
    <source>
        <dbReference type="SAM" id="Phobius"/>
    </source>
</evidence>
<evidence type="ECO:0000256" key="2">
    <source>
        <dbReference type="ARBA" id="ARBA00004141"/>
    </source>
</evidence>
<name>A0A8H4UIY3_9HYPO</name>
<dbReference type="Proteomes" id="UP000635477">
    <property type="component" value="Unassembled WGS sequence"/>
</dbReference>
<keyword evidence="8" id="KW-0808">Transferase</keyword>
<dbReference type="InterPro" id="IPR015421">
    <property type="entry name" value="PyrdxlP-dep_Trfase_major"/>
</dbReference>
<feature type="transmembrane region" description="Helical" evidence="19">
    <location>
        <begin position="551"/>
        <end position="574"/>
    </location>
</feature>
<evidence type="ECO:0000256" key="9">
    <source>
        <dbReference type="ARBA" id="ARBA00022692"/>
    </source>
</evidence>
<feature type="transmembrane region" description="Helical" evidence="19">
    <location>
        <begin position="226"/>
        <end position="246"/>
    </location>
</feature>
<dbReference type="PROSITE" id="PS00600">
    <property type="entry name" value="AA_TRANSFER_CLASS_3"/>
    <property type="match status" value="1"/>
</dbReference>
<dbReference type="EC" id="2.6.1.19" evidence="4"/>
<feature type="transmembrane region" description="Helical" evidence="19">
    <location>
        <begin position="496"/>
        <end position="514"/>
    </location>
</feature>
<keyword evidence="11 19" id="KW-1133">Transmembrane helix</keyword>
<evidence type="ECO:0000256" key="13">
    <source>
        <dbReference type="ARBA" id="ARBA00023136"/>
    </source>
</evidence>
<evidence type="ECO:0000313" key="21">
    <source>
        <dbReference type="Proteomes" id="UP000635477"/>
    </source>
</evidence>
<evidence type="ECO:0000256" key="14">
    <source>
        <dbReference type="ARBA" id="ARBA00023214"/>
    </source>
</evidence>
<evidence type="ECO:0000256" key="17">
    <source>
        <dbReference type="ARBA" id="ARBA00048021"/>
    </source>
</evidence>
<keyword evidence="12" id="KW-0406">Ion transport</keyword>
<reference evidence="20" key="1">
    <citation type="journal article" date="2020" name="BMC Genomics">
        <title>Correction to: Identification and distribution of gene clusters required for synthesis of sphingolipid metabolism inhibitors in diverse species of the filamentous fungus Fusarium.</title>
        <authorList>
            <person name="Kim H.S."/>
            <person name="Lohmar J.M."/>
            <person name="Busman M."/>
            <person name="Brown D.W."/>
            <person name="Naumann T.A."/>
            <person name="Divon H.H."/>
            <person name="Lysoe E."/>
            <person name="Uhlig S."/>
            <person name="Proctor R.H."/>
        </authorList>
    </citation>
    <scope>NUCLEOTIDE SEQUENCE</scope>
    <source>
        <strain evidence="20">NRRL 22465</strain>
    </source>
</reference>
<proteinExistence type="inferred from homology"/>
<dbReference type="Pfam" id="PF00654">
    <property type="entry name" value="Voltage_CLC"/>
    <property type="match status" value="1"/>
</dbReference>
<dbReference type="NCBIfam" id="TIGR00699">
    <property type="entry name" value="GABAtrns_euk"/>
    <property type="match status" value="1"/>
</dbReference>
<comment type="catalytic activity">
    <reaction evidence="17">
        <text>4-aminobutanoate + 2-oxoglutarate = succinate semialdehyde + L-glutamate</text>
        <dbReference type="Rhea" id="RHEA:23352"/>
        <dbReference type="ChEBI" id="CHEBI:16810"/>
        <dbReference type="ChEBI" id="CHEBI:29985"/>
        <dbReference type="ChEBI" id="CHEBI:57706"/>
        <dbReference type="ChEBI" id="CHEBI:59888"/>
        <dbReference type="EC" id="2.6.1.19"/>
    </reaction>
</comment>
<feature type="transmembrane region" description="Helical" evidence="19">
    <location>
        <begin position="380"/>
        <end position="404"/>
    </location>
</feature>
<dbReference type="FunFam" id="3.40.640.10:FF:000029">
    <property type="entry name" value="4-aminobutyrate aminotransferase, mitochondrial"/>
    <property type="match status" value="1"/>
</dbReference>
<sequence length="1568" mass="172987">MTERGSEGSQPPSPRTVRRPAPLSRHHSTGDADERSPLLTTSRSRIRIDGPSTSRHQNPSLSRNHSYTAGYHGSRNHSRHPSWGSRIIHALSDRHESSMAESKGSIFPDERMWYDQFTSTDWVHDAIADSYRVKELRSRKDFWGRVRIMFDGAQGWILSALSGFIVALMAYTVDVAESSVFDFKDGHCTRAWYLNKRKCCPEGTCDDWTTWSHYWNHPFGHMWSSFIIYMICVVVLALLACWMALWTKTVVPSAYQLTTLDENLAADDIVPPTYDEPNSSESSTPGPQPETKVENPPMVYYSAAGSGVAEVRVILSGFVLHGFLGVRTLIVKMLALILSVASGMSLGKEGPYVHMAACVGNILCRIFPKYDQNDGKRREVISAAAAAGVAVAFGAPLGGVLFGLEEVSYFFPAKTLFRTFFCCIVAALSLKFLNPYGTHKIVLFQVRYLVDWEYFELASFIFVGIIGGAVGALFIKASKFWAQSFRRIKVIKSYPLLEVLLVALVTGFMSYWNALTKLPVAELLLNLASPCQGSDIDWEERSLCPKSVDEIPAILLHLFVALLIKGFLTVITFGIKVPAGIYVPSMVVGGLMGRIVGHLVQWTVLRAPEWAVWGNCAFSQDGSCIQPGVYGLIAAGATMCGVTRLSVTLAVILFELTGSLDYVLPFSLAILVAKWTADAIEPNSIYDLLTSMNSYPFLDNKHKPIFTEDLADIVPRVRRERIIDITTSPLMPATSLRVKLELLHRVGELDGGLPIVRNGTLVGLIPAPDLGYALDQLEDESTDLCLMVRVPSIDEDDGEVDPTDFTPYIDPAPVALDIRSPMDLVYELFSKLGLRYICVLKDGKFAGMFWGSLRGDFIGSTWHGLHGMAWIAWQGGIALEDGIVARRHRDTACQPPRAPLERLSLAGRDNMERTAPGPEPGRSTSWKEGPEGVYLILVEGGDNSRWSGQEIAKEGELSRNPEIWRLLYPARAGKSWAGLPFCVEILSIEHSPKFLSGRLYGVSSEGGSLTTHSIWGSRDVIGVLSASPISNPQLFSTVDERRDQFTPRHFQPSLYNSQLTLNIIVMSALRAGMAARPAVLSASRVAARRSFATSRNLRMAAVSDKAFFPGEPDAPTVKTAIPGPKTKQLIEELNEVFDTRSMNMLADYTKSKGNFIADPDGNVLLDVFAQIASIAVGYNNPNLIKAASSPEMINAIVNRPALGAFPSHDWAALLKSSLLTVAPKGLDNVFTGMTGSDANEAAYKAAFMYYRQMQRGGPDVEFTSDELESAMNNQAPGAPDLSILSFKTAFHGRLFGSLSTTRSKAVHKIDIPAFDWPQATFPKLKYPLEENVEENRKIEQASIDEVEHLIKNFHHPPCAVVVEPVQSEGGDNHASPEFFRKLREVTKKNNILLIVDEVQTGVGATGKFWAHEHWNLDTPPDIVTFSKKAQAAGFYYADPAIRPNKPYRQFNTWMGDPARAILFKAIVDEINQNDLVNNTARVGDYLYGELEALASKYPGQLQNLRGKGQGTFLAFDSPRRDQLLAKSKSLGVNIGGSGAAAVRLRPMLIFQKKHADILLDTLEKIVKE</sequence>
<dbReference type="InterPro" id="IPR049704">
    <property type="entry name" value="Aminotrans_3_PPA_site"/>
</dbReference>
<evidence type="ECO:0000256" key="11">
    <source>
        <dbReference type="ARBA" id="ARBA00022989"/>
    </source>
</evidence>
<evidence type="ECO:0000256" key="12">
    <source>
        <dbReference type="ARBA" id="ARBA00023065"/>
    </source>
</evidence>
<evidence type="ECO:0000256" key="16">
    <source>
        <dbReference type="ARBA" id="ARBA00031787"/>
    </source>
</evidence>
<feature type="transmembrane region" description="Helical" evidence="19">
    <location>
        <begin position="454"/>
        <end position="475"/>
    </location>
</feature>
<evidence type="ECO:0000256" key="3">
    <source>
        <dbReference type="ARBA" id="ARBA00008954"/>
    </source>
</evidence>
<dbReference type="PANTHER" id="PTHR45711:SF3">
    <property type="entry name" value="CLC CHANNEL"/>
    <property type="match status" value="1"/>
</dbReference>
<gene>
    <name evidence="20" type="ORF">FZEAL_6125</name>
</gene>
<dbReference type="SUPFAM" id="SSF81340">
    <property type="entry name" value="Clc chloride channel"/>
    <property type="match status" value="1"/>
</dbReference>
<comment type="subcellular location">
    <subcellularLocation>
        <location evidence="2">Membrane</location>
        <topology evidence="2">Multi-pass membrane protein</topology>
    </subcellularLocation>
</comment>
<feature type="transmembrane region" description="Helical" evidence="19">
    <location>
        <begin position="329"/>
        <end position="347"/>
    </location>
</feature>
<dbReference type="GO" id="GO:0005794">
    <property type="term" value="C:Golgi apparatus"/>
    <property type="evidence" value="ECO:0007669"/>
    <property type="project" value="TreeGrafter"/>
</dbReference>
<evidence type="ECO:0000256" key="8">
    <source>
        <dbReference type="ARBA" id="ARBA00022679"/>
    </source>
</evidence>
<dbReference type="GO" id="GO:0009448">
    <property type="term" value="P:gamma-aminobutyric acid metabolic process"/>
    <property type="evidence" value="ECO:0007669"/>
    <property type="project" value="InterPro"/>
</dbReference>
<reference evidence="20" key="2">
    <citation type="submission" date="2020-05" db="EMBL/GenBank/DDBJ databases">
        <authorList>
            <person name="Kim H.-S."/>
            <person name="Proctor R.H."/>
            <person name="Brown D.W."/>
        </authorList>
    </citation>
    <scope>NUCLEOTIDE SEQUENCE</scope>
    <source>
        <strain evidence="20">NRRL 22465</strain>
    </source>
</reference>
<dbReference type="PANTHER" id="PTHR45711">
    <property type="entry name" value="CHLORIDE CHANNEL PROTEIN"/>
    <property type="match status" value="1"/>
</dbReference>
<keyword evidence="13 19" id="KW-0472">Membrane</keyword>
<protein>
    <recommendedName>
        <fullName evidence="5">4-aminobutyrate aminotransferase</fullName>
        <ecNumber evidence="4">2.6.1.19</ecNumber>
    </recommendedName>
    <alternativeName>
        <fullName evidence="16">GABA aminotransferase</fullName>
    </alternativeName>
    <alternativeName>
        <fullName evidence="15">Gamma-amino-N-butyrate transaminase</fullName>
    </alternativeName>
</protein>
<feature type="region of interest" description="Disordered" evidence="18">
    <location>
        <begin position="1"/>
        <end position="82"/>
    </location>
</feature>
<dbReference type="GO" id="GO:0005886">
    <property type="term" value="C:plasma membrane"/>
    <property type="evidence" value="ECO:0007669"/>
    <property type="project" value="TreeGrafter"/>
</dbReference>
<evidence type="ECO:0000256" key="6">
    <source>
        <dbReference type="ARBA" id="ARBA00022448"/>
    </source>
</evidence>
<dbReference type="GO" id="GO:0030170">
    <property type="term" value="F:pyridoxal phosphate binding"/>
    <property type="evidence" value="ECO:0007669"/>
    <property type="project" value="InterPro"/>
</dbReference>
<dbReference type="CDD" id="cd00610">
    <property type="entry name" value="OAT_like"/>
    <property type="match status" value="1"/>
</dbReference>
<dbReference type="OrthoDB" id="44789at2759"/>
<dbReference type="Gene3D" id="3.40.640.10">
    <property type="entry name" value="Type I PLP-dependent aspartate aminotransferase-like (Major domain)"/>
    <property type="match status" value="1"/>
</dbReference>
<keyword evidence="7" id="KW-0032">Aminotransferase</keyword>
<feature type="transmembrane region" description="Helical" evidence="19">
    <location>
        <begin position="155"/>
        <end position="173"/>
    </location>
</feature>
<dbReference type="SUPFAM" id="SSF53383">
    <property type="entry name" value="PLP-dependent transferases"/>
    <property type="match status" value="1"/>
</dbReference>
<feature type="region of interest" description="Disordered" evidence="18">
    <location>
        <begin position="904"/>
        <end position="928"/>
    </location>
</feature>
<dbReference type="GO" id="GO:0005247">
    <property type="term" value="F:voltage-gated chloride channel activity"/>
    <property type="evidence" value="ECO:0007669"/>
    <property type="project" value="TreeGrafter"/>
</dbReference>
<dbReference type="GO" id="GO:0034386">
    <property type="term" value="F:4-aminobutyrate:2-oxoglutarate transaminase activity"/>
    <property type="evidence" value="ECO:0007669"/>
    <property type="project" value="UniProtKB-EC"/>
</dbReference>
<evidence type="ECO:0000256" key="7">
    <source>
        <dbReference type="ARBA" id="ARBA00022576"/>
    </source>
</evidence>
<evidence type="ECO:0000313" key="20">
    <source>
        <dbReference type="EMBL" id="KAF4977353.1"/>
    </source>
</evidence>
<comment type="cofactor">
    <cofactor evidence="1">
        <name>pyridoxal 5'-phosphate</name>
        <dbReference type="ChEBI" id="CHEBI:597326"/>
    </cofactor>
</comment>
<dbReference type="PRINTS" id="PR00762">
    <property type="entry name" value="CLCHANNEL"/>
</dbReference>
<dbReference type="EMBL" id="JABEYC010000446">
    <property type="protein sequence ID" value="KAF4977353.1"/>
    <property type="molecule type" value="Genomic_DNA"/>
</dbReference>
<evidence type="ECO:0000256" key="4">
    <source>
        <dbReference type="ARBA" id="ARBA00012912"/>
    </source>
</evidence>
<accession>A0A8H4UIY3</accession>
<comment type="similarity">
    <text evidence="3">Belongs to the class-III pyridoxal-phosphate-dependent aminotransferase family.</text>
</comment>
<feature type="compositionally biased region" description="Polar residues" evidence="18">
    <location>
        <begin position="51"/>
        <end position="67"/>
    </location>
</feature>
<dbReference type="Gene3D" id="3.90.1150.10">
    <property type="entry name" value="Aspartate Aminotransferase, domain 1"/>
    <property type="match status" value="1"/>
</dbReference>
<keyword evidence="21" id="KW-1185">Reference proteome</keyword>
<evidence type="ECO:0000256" key="15">
    <source>
        <dbReference type="ARBA" id="ARBA00030204"/>
    </source>
</evidence>
<feature type="transmembrane region" description="Helical" evidence="19">
    <location>
        <begin position="581"/>
        <end position="600"/>
    </location>
</feature>
<evidence type="ECO:0000256" key="1">
    <source>
        <dbReference type="ARBA" id="ARBA00001933"/>
    </source>
</evidence>
<evidence type="ECO:0000256" key="10">
    <source>
        <dbReference type="ARBA" id="ARBA00022898"/>
    </source>
</evidence>
<dbReference type="InterPro" id="IPR015422">
    <property type="entry name" value="PyrdxlP-dep_Trfase_small"/>
</dbReference>
<dbReference type="CDD" id="cd03684">
    <property type="entry name" value="ClC_3_like"/>
    <property type="match status" value="1"/>
</dbReference>
<keyword evidence="9 19" id="KW-0812">Transmembrane</keyword>
<keyword evidence="6" id="KW-0813">Transport</keyword>
<dbReference type="InterPro" id="IPR015424">
    <property type="entry name" value="PyrdxlP-dep_Trfase"/>
</dbReference>
<keyword evidence="10" id="KW-0663">Pyridoxal phosphate</keyword>
<dbReference type="SUPFAM" id="SSF54631">
    <property type="entry name" value="CBS-domain pair"/>
    <property type="match status" value="1"/>
</dbReference>
<dbReference type="Pfam" id="PF00202">
    <property type="entry name" value="Aminotran_3"/>
    <property type="match status" value="1"/>
</dbReference>
<dbReference type="InterPro" id="IPR004631">
    <property type="entry name" value="4NH2But_aminotransferase_euk"/>
</dbReference>
<comment type="caution">
    <text evidence="20">The sequence shown here is derived from an EMBL/GenBank/DDBJ whole genome shotgun (WGS) entry which is preliminary data.</text>
</comment>
<organism evidence="20 21">
    <name type="scientific">Fusarium zealandicum</name>
    <dbReference type="NCBI Taxonomy" id="1053134"/>
    <lineage>
        <taxon>Eukaryota</taxon>
        <taxon>Fungi</taxon>
        <taxon>Dikarya</taxon>
        <taxon>Ascomycota</taxon>
        <taxon>Pezizomycotina</taxon>
        <taxon>Sordariomycetes</taxon>
        <taxon>Hypocreomycetidae</taxon>
        <taxon>Hypocreales</taxon>
        <taxon>Nectriaceae</taxon>
        <taxon>Fusarium</taxon>
        <taxon>Fusarium staphyleae species complex</taxon>
    </lineage>
</organism>
<dbReference type="Gene3D" id="1.10.3080.10">
    <property type="entry name" value="Clc chloride channel"/>
    <property type="match status" value="1"/>
</dbReference>
<evidence type="ECO:0000256" key="5">
    <source>
        <dbReference type="ARBA" id="ARBA00018543"/>
    </source>
</evidence>
<keyword evidence="14" id="KW-0868">Chloride</keyword>
<dbReference type="InterPro" id="IPR014743">
    <property type="entry name" value="Cl-channel_core"/>
</dbReference>
<dbReference type="FunFam" id="1.10.3080.10:FF:000013">
    <property type="entry name" value="Voltage-gated chloride channel (ClcA)"/>
    <property type="match status" value="1"/>
</dbReference>
<feature type="transmembrane region" description="Helical" evidence="19">
    <location>
        <begin position="416"/>
        <end position="434"/>
    </location>
</feature>
<evidence type="ECO:0000256" key="18">
    <source>
        <dbReference type="SAM" id="MobiDB-lite"/>
    </source>
</evidence>